<dbReference type="InterPro" id="IPR013324">
    <property type="entry name" value="RNA_pol_sigma_r3/r4-like"/>
</dbReference>
<dbReference type="NCBIfam" id="TIGR02937">
    <property type="entry name" value="sigma70-ECF"/>
    <property type="match status" value="1"/>
</dbReference>
<dbReference type="GO" id="GO:0016987">
    <property type="term" value="F:sigma factor activity"/>
    <property type="evidence" value="ECO:0007669"/>
    <property type="project" value="UniProtKB-KW"/>
</dbReference>
<keyword evidence="8" id="KW-1185">Reference proteome</keyword>
<dbReference type="InterPro" id="IPR014284">
    <property type="entry name" value="RNA_pol_sigma-70_dom"/>
</dbReference>
<organism evidence="7 8">
    <name type="scientific">Motilibacter peucedani</name>
    <dbReference type="NCBI Taxonomy" id="598650"/>
    <lineage>
        <taxon>Bacteria</taxon>
        <taxon>Bacillati</taxon>
        <taxon>Actinomycetota</taxon>
        <taxon>Actinomycetes</taxon>
        <taxon>Motilibacterales</taxon>
        <taxon>Motilibacteraceae</taxon>
        <taxon>Motilibacter</taxon>
    </lineage>
</organism>
<dbReference type="GO" id="GO:0003677">
    <property type="term" value="F:DNA binding"/>
    <property type="evidence" value="ECO:0007669"/>
    <property type="project" value="UniProtKB-KW"/>
</dbReference>
<keyword evidence="3" id="KW-0731">Sigma factor</keyword>
<sequence length="189" mass="21027">MTDEHDVADLVRAARDGDQAAWDALVDRYAGLVWSVVRGYRLASDDASDVFQTAWLRLVEQLPRLREPERVGAWLATTARHECLRVLKSRTRETATDTDVLDLRTDDDSAPPGSDLLRAERDSVLWQCFEASSGPCRQLLGVLIADPPLSYLQVAETLGMPVGSIGPTRRRCLERLRRQLVEAGVDAEA</sequence>
<dbReference type="InterPro" id="IPR013325">
    <property type="entry name" value="RNA_pol_sigma_r2"/>
</dbReference>
<keyword evidence="4" id="KW-0238">DNA-binding</keyword>
<feature type="domain" description="RNA polymerase sigma-70 region 2" evidence="6">
    <location>
        <begin position="25"/>
        <end position="92"/>
    </location>
</feature>
<dbReference type="PANTHER" id="PTHR43133">
    <property type="entry name" value="RNA POLYMERASE ECF-TYPE SIGMA FACTO"/>
    <property type="match status" value="1"/>
</dbReference>
<keyword evidence="5" id="KW-0804">Transcription</keyword>
<dbReference type="InterPro" id="IPR036388">
    <property type="entry name" value="WH-like_DNA-bd_sf"/>
</dbReference>
<evidence type="ECO:0000256" key="3">
    <source>
        <dbReference type="ARBA" id="ARBA00023082"/>
    </source>
</evidence>
<evidence type="ECO:0000313" key="8">
    <source>
        <dbReference type="Proteomes" id="UP000281955"/>
    </source>
</evidence>
<dbReference type="OrthoDB" id="265863at2"/>
<evidence type="ECO:0000256" key="4">
    <source>
        <dbReference type="ARBA" id="ARBA00023125"/>
    </source>
</evidence>
<dbReference type="EMBL" id="RBWV01000009">
    <property type="protein sequence ID" value="RKS80450.1"/>
    <property type="molecule type" value="Genomic_DNA"/>
</dbReference>
<dbReference type="InterPro" id="IPR007627">
    <property type="entry name" value="RNA_pol_sigma70_r2"/>
</dbReference>
<evidence type="ECO:0000259" key="6">
    <source>
        <dbReference type="Pfam" id="PF04542"/>
    </source>
</evidence>
<gene>
    <name evidence="7" type="ORF">CLV35_0882</name>
</gene>
<dbReference type="Gene3D" id="1.10.1740.10">
    <property type="match status" value="1"/>
</dbReference>
<dbReference type="GO" id="GO:0006352">
    <property type="term" value="P:DNA-templated transcription initiation"/>
    <property type="evidence" value="ECO:0007669"/>
    <property type="project" value="InterPro"/>
</dbReference>
<dbReference type="InParanoid" id="A0A420XUM8"/>
<dbReference type="Proteomes" id="UP000281955">
    <property type="component" value="Unassembled WGS sequence"/>
</dbReference>
<dbReference type="Pfam" id="PF04542">
    <property type="entry name" value="Sigma70_r2"/>
    <property type="match status" value="1"/>
</dbReference>
<dbReference type="Gene3D" id="1.10.10.10">
    <property type="entry name" value="Winged helix-like DNA-binding domain superfamily/Winged helix DNA-binding domain"/>
    <property type="match status" value="1"/>
</dbReference>
<evidence type="ECO:0000256" key="1">
    <source>
        <dbReference type="ARBA" id="ARBA00010641"/>
    </source>
</evidence>
<name>A0A420XUM8_9ACTN</name>
<reference evidence="7 8" key="1">
    <citation type="submission" date="2018-10" db="EMBL/GenBank/DDBJ databases">
        <title>Genomic Encyclopedia of Archaeal and Bacterial Type Strains, Phase II (KMG-II): from individual species to whole genera.</title>
        <authorList>
            <person name="Goeker M."/>
        </authorList>
    </citation>
    <scope>NUCLEOTIDE SEQUENCE [LARGE SCALE GENOMIC DNA]</scope>
    <source>
        <strain evidence="7 8">RP-AC37</strain>
    </source>
</reference>
<comment type="caution">
    <text evidence="7">The sequence shown here is derived from an EMBL/GenBank/DDBJ whole genome shotgun (WGS) entry which is preliminary data.</text>
</comment>
<proteinExistence type="inferred from homology"/>
<dbReference type="SUPFAM" id="SSF88659">
    <property type="entry name" value="Sigma3 and sigma4 domains of RNA polymerase sigma factors"/>
    <property type="match status" value="1"/>
</dbReference>
<dbReference type="RefSeq" id="WP_121192132.1">
    <property type="nucleotide sequence ID" value="NZ_RBWV01000009.1"/>
</dbReference>
<accession>A0A420XUM8</accession>
<evidence type="ECO:0000256" key="5">
    <source>
        <dbReference type="ARBA" id="ARBA00023163"/>
    </source>
</evidence>
<dbReference type="InterPro" id="IPR039425">
    <property type="entry name" value="RNA_pol_sigma-70-like"/>
</dbReference>
<protein>
    <submittedName>
        <fullName evidence="7">RNA polymerase sigma factor (Sigma-70 family)</fullName>
    </submittedName>
</protein>
<evidence type="ECO:0000313" key="7">
    <source>
        <dbReference type="EMBL" id="RKS80450.1"/>
    </source>
</evidence>
<dbReference type="AlphaFoldDB" id="A0A420XUM8"/>
<comment type="similarity">
    <text evidence="1">Belongs to the sigma-70 factor family. ECF subfamily.</text>
</comment>
<keyword evidence="2" id="KW-0805">Transcription regulation</keyword>
<dbReference type="PANTHER" id="PTHR43133:SF8">
    <property type="entry name" value="RNA POLYMERASE SIGMA FACTOR HI_1459-RELATED"/>
    <property type="match status" value="1"/>
</dbReference>
<evidence type="ECO:0000256" key="2">
    <source>
        <dbReference type="ARBA" id="ARBA00023015"/>
    </source>
</evidence>
<dbReference type="SUPFAM" id="SSF88946">
    <property type="entry name" value="Sigma2 domain of RNA polymerase sigma factors"/>
    <property type="match status" value="1"/>
</dbReference>